<dbReference type="InterPro" id="IPR036316">
    <property type="entry name" value="Pili_assmbl_chap_C_dom_sf"/>
</dbReference>
<comment type="subcellular location">
    <subcellularLocation>
        <location evidence="1">Periplasm</location>
    </subcellularLocation>
</comment>
<keyword evidence="3 6" id="KW-0732">Signal</keyword>
<keyword evidence="4" id="KW-0574">Periplasm</keyword>
<evidence type="ECO:0000259" key="7">
    <source>
        <dbReference type="Pfam" id="PF00345"/>
    </source>
</evidence>
<feature type="domain" description="Pili assembly chaperone C-terminal" evidence="8">
    <location>
        <begin position="163"/>
        <end position="224"/>
    </location>
</feature>
<dbReference type="InterPro" id="IPR013783">
    <property type="entry name" value="Ig-like_fold"/>
</dbReference>
<dbReference type="InterPro" id="IPR001829">
    <property type="entry name" value="Pili_assmbl_chaperone_bac"/>
</dbReference>
<dbReference type="Pfam" id="PF02753">
    <property type="entry name" value="PapD_C"/>
    <property type="match status" value="1"/>
</dbReference>
<dbReference type="InterPro" id="IPR008962">
    <property type="entry name" value="PapD-like_sf"/>
</dbReference>
<dbReference type="SUPFAM" id="SSF49354">
    <property type="entry name" value="PapD-like"/>
    <property type="match status" value="1"/>
</dbReference>
<reference evidence="9 10" key="1">
    <citation type="submission" date="2018-08" db="EMBL/GenBank/DDBJ databases">
        <title>Complete genome sequence of JP2-74.</title>
        <authorList>
            <person name="Wu L."/>
        </authorList>
    </citation>
    <scope>NUCLEOTIDE SEQUENCE [LARGE SCALE GENOMIC DNA]</scope>
    <source>
        <strain evidence="9 10">JP2-74</strain>
    </source>
</reference>
<evidence type="ECO:0000256" key="4">
    <source>
        <dbReference type="ARBA" id="ARBA00022764"/>
    </source>
</evidence>
<dbReference type="AlphaFoldDB" id="A0AAD0RN01"/>
<dbReference type="SUPFAM" id="SSF49584">
    <property type="entry name" value="Periplasmic chaperone C-domain"/>
    <property type="match status" value="1"/>
</dbReference>
<dbReference type="KEGG" id="crz:D1345_00145"/>
<dbReference type="EMBL" id="CP031968">
    <property type="protein sequence ID" value="AXT44714.1"/>
    <property type="molecule type" value="Genomic_DNA"/>
</dbReference>
<accession>A0AAD0RN01</accession>
<evidence type="ECO:0000256" key="6">
    <source>
        <dbReference type="SAM" id="SignalP"/>
    </source>
</evidence>
<dbReference type="Proteomes" id="UP000259465">
    <property type="component" value="Chromosome"/>
</dbReference>
<evidence type="ECO:0000313" key="10">
    <source>
        <dbReference type="Proteomes" id="UP000259465"/>
    </source>
</evidence>
<dbReference type="InterPro" id="IPR050643">
    <property type="entry name" value="Periplasmic_pilus_chap"/>
</dbReference>
<dbReference type="RefSeq" id="WP_043592523.1">
    <property type="nucleotide sequence ID" value="NZ_CP031968.1"/>
</dbReference>
<evidence type="ECO:0000313" key="9">
    <source>
        <dbReference type="EMBL" id="AXT44714.1"/>
    </source>
</evidence>
<keyword evidence="10" id="KW-1185">Reference proteome</keyword>
<protein>
    <submittedName>
        <fullName evidence="9">Molecular chaperone</fullName>
    </submittedName>
</protein>
<feature type="domain" description="Pili assembly chaperone N-terminal" evidence="7">
    <location>
        <begin position="22"/>
        <end position="136"/>
    </location>
</feature>
<sequence length="243" mass="26369">MKTLLHAAGLAAWLAMSQASAGISLNGTRVIFDGAHPEASVTVRNHGADILVQSWLEALDSDKAELPFAITPPLTRLPAGQEQLLRILYAGAGASDQQETAFWLNVQEIPQAAGKGNVLQLAVRQRVKVFYRPPGLDGDALQAPERLRWRLRRERGNSWLQADNPSRYHVTVTGLTLLSGGKSKEISRAQMLAPGAGGQWPLPADTANDARLRYQIINDFGASQAFEARLQGVAPAQPQRLEP</sequence>
<evidence type="ECO:0000256" key="2">
    <source>
        <dbReference type="ARBA" id="ARBA00007399"/>
    </source>
</evidence>
<dbReference type="GO" id="GO:0030288">
    <property type="term" value="C:outer membrane-bounded periplasmic space"/>
    <property type="evidence" value="ECO:0007669"/>
    <property type="project" value="InterPro"/>
</dbReference>
<feature type="signal peptide" evidence="6">
    <location>
        <begin position="1"/>
        <end position="21"/>
    </location>
</feature>
<gene>
    <name evidence="9" type="ORF">D1345_00145</name>
</gene>
<comment type="similarity">
    <text evidence="2">Belongs to the periplasmic pilus chaperone family.</text>
</comment>
<feature type="chain" id="PRO_5041988146" evidence="6">
    <location>
        <begin position="22"/>
        <end position="243"/>
    </location>
</feature>
<keyword evidence="5" id="KW-0143">Chaperone</keyword>
<dbReference type="InterPro" id="IPR016148">
    <property type="entry name" value="Pili_assmbl_chaperone_C"/>
</dbReference>
<dbReference type="Pfam" id="PF00345">
    <property type="entry name" value="PapD_N"/>
    <property type="match status" value="1"/>
</dbReference>
<dbReference type="InterPro" id="IPR016147">
    <property type="entry name" value="Pili_assmbl_chaperone_N"/>
</dbReference>
<dbReference type="Gene3D" id="2.60.40.10">
    <property type="entry name" value="Immunoglobulins"/>
    <property type="match status" value="2"/>
</dbReference>
<evidence type="ECO:0000256" key="3">
    <source>
        <dbReference type="ARBA" id="ARBA00022729"/>
    </source>
</evidence>
<evidence type="ECO:0000256" key="5">
    <source>
        <dbReference type="ARBA" id="ARBA00023186"/>
    </source>
</evidence>
<dbReference type="PANTHER" id="PTHR30251:SF2">
    <property type="entry name" value="FIMBRIAL CHAPERONE YADV-RELATED"/>
    <property type="match status" value="1"/>
</dbReference>
<proteinExistence type="inferred from homology"/>
<name>A0AAD0RN01_9NEIS</name>
<organism evidence="9 10">
    <name type="scientific">Chromobacterium rhizoryzae</name>
    <dbReference type="NCBI Taxonomy" id="1778675"/>
    <lineage>
        <taxon>Bacteria</taxon>
        <taxon>Pseudomonadati</taxon>
        <taxon>Pseudomonadota</taxon>
        <taxon>Betaproteobacteria</taxon>
        <taxon>Neisseriales</taxon>
        <taxon>Chromobacteriaceae</taxon>
        <taxon>Chromobacterium</taxon>
    </lineage>
</organism>
<dbReference type="GO" id="GO:0071555">
    <property type="term" value="P:cell wall organization"/>
    <property type="evidence" value="ECO:0007669"/>
    <property type="project" value="InterPro"/>
</dbReference>
<evidence type="ECO:0000256" key="1">
    <source>
        <dbReference type="ARBA" id="ARBA00004418"/>
    </source>
</evidence>
<dbReference type="PRINTS" id="PR00969">
    <property type="entry name" value="CHAPERONPILI"/>
</dbReference>
<evidence type="ECO:0000259" key="8">
    <source>
        <dbReference type="Pfam" id="PF02753"/>
    </source>
</evidence>
<dbReference type="PANTHER" id="PTHR30251">
    <property type="entry name" value="PILUS ASSEMBLY CHAPERONE"/>
    <property type="match status" value="1"/>
</dbReference>